<keyword evidence="1" id="KW-1133">Transmembrane helix</keyword>
<protein>
    <submittedName>
        <fullName evidence="2">Uncharacterized protein</fullName>
    </submittedName>
</protein>
<reference evidence="2" key="1">
    <citation type="submission" date="2016-10" db="EMBL/GenBank/DDBJ databases">
        <authorList>
            <person name="de Groot N.N."/>
        </authorList>
    </citation>
    <scope>NUCLEOTIDE SEQUENCE</scope>
</reference>
<evidence type="ECO:0000313" key="2">
    <source>
        <dbReference type="EMBL" id="SFV59705.1"/>
    </source>
</evidence>
<accession>A0A1W1C1T8</accession>
<keyword evidence="1" id="KW-0812">Transmembrane</keyword>
<organism evidence="2">
    <name type="scientific">hydrothermal vent metagenome</name>
    <dbReference type="NCBI Taxonomy" id="652676"/>
    <lineage>
        <taxon>unclassified sequences</taxon>
        <taxon>metagenomes</taxon>
        <taxon>ecological metagenomes</taxon>
    </lineage>
</organism>
<name>A0A1W1C1T8_9ZZZZ</name>
<feature type="transmembrane region" description="Helical" evidence="1">
    <location>
        <begin position="12"/>
        <end position="34"/>
    </location>
</feature>
<proteinExistence type="predicted"/>
<keyword evidence="1" id="KW-0472">Membrane</keyword>
<evidence type="ECO:0000256" key="1">
    <source>
        <dbReference type="SAM" id="Phobius"/>
    </source>
</evidence>
<dbReference type="AlphaFoldDB" id="A0A1W1C1T8"/>
<sequence length="44" mass="4865">MFDMTQPIGMEVIVGSIIFIFGLVGVGLAVVAYYKKKQKTKDNN</sequence>
<gene>
    <name evidence="2" type="ORF">MNB_SV-8-1061</name>
</gene>
<dbReference type="EMBL" id="FPHD01000052">
    <property type="protein sequence ID" value="SFV59705.1"/>
    <property type="molecule type" value="Genomic_DNA"/>
</dbReference>